<evidence type="ECO:0000313" key="4">
    <source>
        <dbReference type="Proteomes" id="UP001617714"/>
    </source>
</evidence>
<dbReference type="Proteomes" id="UP000464054">
    <property type="component" value="Chromosome"/>
</dbReference>
<dbReference type="Proteomes" id="UP001617714">
    <property type="component" value="Unassembled WGS sequence"/>
</dbReference>
<reference evidence="1 4" key="3">
    <citation type="submission" date="2024-10" db="EMBL/GenBank/DDBJ databases">
        <authorList>
            <person name="Lu C.-H."/>
        </authorList>
    </citation>
    <scope>NUCLEOTIDE SEQUENCE [LARGE SCALE GENOMIC DNA]</scope>
    <source>
        <strain evidence="1 4">22QBSP01-2</strain>
    </source>
</reference>
<dbReference type="AlphaFoldDB" id="A0AAP9II90"/>
<proteinExistence type="predicted"/>
<reference evidence="2" key="2">
    <citation type="journal article" date="2022" name="Plant Pathol J">
        <title>Comparative Genomic Analysis of Pathogenic Factors of Pectobacterium Species Isolated in South Korea Using Whole-Genome Sequencing.</title>
        <authorList>
            <person name="Jee S."/>
            <person name="Kang I.J."/>
            <person name="Bak G."/>
            <person name="Kang S."/>
            <person name="Lee J."/>
            <person name="Heu S."/>
            <person name="Hwang I."/>
        </authorList>
    </citation>
    <scope>NUCLEOTIDE SEQUENCE</scope>
    <source>
        <strain evidence="2">PZ1</strain>
    </source>
</reference>
<protein>
    <submittedName>
        <fullName evidence="2">Uncharacterized protein</fullName>
    </submittedName>
</protein>
<gene>
    <name evidence="1" type="ORF">ACIPSN_11015</name>
    <name evidence="2" type="ORF">GMX10_14675</name>
</gene>
<evidence type="ECO:0000313" key="1">
    <source>
        <dbReference type="EMBL" id="MFJ5321873.1"/>
    </source>
</evidence>
<dbReference type="GeneID" id="90770654"/>
<sequence length="439" mass="46617">MPSNISNTPLSTSTLLHNTSAKYEMRGDNSPDSKGGAPITSKVNFVCNSKSNFSKTDNTTINDAAQSLNQVWHNLRTSDGKNYIGGNVSNEESVELTKVLSSQQYVDMQDQSLVCNAIVNVPPHTIIDMPEHNNSISNTNSTKLNDYQQLLLTHIKNMGMTLTRNLVSVGVPTAAREYVRRSALPALFDNIPQAARVSAGGIAIAMPIVLQLAGIIRDICAGTQTPESLSSRLAEIALVTGTGAALAATSGLSVAANALIAAVFVYVPLRDLSQYFLLLQDNNKGGVNFRASALSAAAYAGNQAAVDQGMEILANALEPTMGTLAANIVGRAIVNIGGETLDEFTNRGLHAYSSNNPRLEFGLGFRPTDEITQKTVFDSIFNTLAGRSSLFSSAYLGGYAAPVQGVLNSMVTGAVLGLGYIPFIYSHAQKSEESHNIIV</sequence>
<evidence type="ECO:0000313" key="3">
    <source>
        <dbReference type="Proteomes" id="UP000464054"/>
    </source>
</evidence>
<reference evidence="3" key="1">
    <citation type="submission" date="2019-11" db="EMBL/GenBank/DDBJ databases">
        <authorList>
            <person name="Jee S."/>
        </authorList>
    </citation>
    <scope>NUCLEOTIDE SEQUENCE [LARGE SCALE GENOMIC DNA]</scope>
    <source>
        <strain evidence="3">PZ1</strain>
    </source>
</reference>
<evidence type="ECO:0000313" key="2">
    <source>
        <dbReference type="EMBL" id="QHQ25162.1"/>
    </source>
</evidence>
<keyword evidence="4" id="KW-1185">Reference proteome</keyword>
<dbReference type="EMBL" id="JBIXKD010000010">
    <property type="protein sequence ID" value="MFJ5321873.1"/>
    <property type="molecule type" value="Genomic_DNA"/>
</dbReference>
<name>A0AAP9II90_9GAMM</name>
<dbReference type="RefSeq" id="WP_039483999.1">
    <property type="nucleotide sequence ID" value="NZ_CP046377.1"/>
</dbReference>
<accession>A0AAP9II90</accession>
<dbReference type="EMBL" id="CP046377">
    <property type="protein sequence ID" value="QHQ25162.1"/>
    <property type="molecule type" value="Genomic_DNA"/>
</dbReference>
<organism evidence="2 3">
    <name type="scientific">Pectobacterium parvum</name>
    <dbReference type="NCBI Taxonomy" id="2778550"/>
    <lineage>
        <taxon>Bacteria</taxon>
        <taxon>Pseudomonadati</taxon>
        <taxon>Pseudomonadota</taxon>
        <taxon>Gammaproteobacteria</taxon>
        <taxon>Enterobacterales</taxon>
        <taxon>Pectobacteriaceae</taxon>
        <taxon>Pectobacterium</taxon>
    </lineage>
</organism>